<evidence type="ECO:0000313" key="1">
    <source>
        <dbReference type="EMBL" id="KKL47293.1"/>
    </source>
</evidence>
<name>A0A0F9CD61_9ZZZZ</name>
<accession>A0A0F9CD61</accession>
<dbReference type="AlphaFoldDB" id="A0A0F9CD61"/>
<organism evidence="1">
    <name type="scientific">marine sediment metagenome</name>
    <dbReference type="NCBI Taxonomy" id="412755"/>
    <lineage>
        <taxon>unclassified sequences</taxon>
        <taxon>metagenomes</taxon>
        <taxon>ecological metagenomes</taxon>
    </lineage>
</organism>
<protein>
    <submittedName>
        <fullName evidence="1">Uncharacterized protein</fullName>
    </submittedName>
</protein>
<reference evidence="1" key="1">
    <citation type="journal article" date="2015" name="Nature">
        <title>Complex archaea that bridge the gap between prokaryotes and eukaryotes.</title>
        <authorList>
            <person name="Spang A."/>
            <person name="Saw J.H."/>
            <person name="Jorgensen S.L."/>
            <person name="Zaremba-Niedzwiedzka K."/>
            <person name="Martijn J."/>
            <person name="Lind A.E."/>
            <person name="van Eijk R."/>
            <person name="Schleper C."/>
            <person name="Guy L."/>
            <person name="Ettema T.J."/>
        </authorList>
    </citation>
    <scope>NUCLEOTIDE SEQUENCE</scope>
</reference>
<comment type="caution">
    <text evidence="1">The sequence shown here is derived from an EMBL/GenBank/DDBJ whole genome shotgun (WGS) entry which is preliminary data.</text>
</comment>
<dbReference type="EMBL" id="LAZR01033720">
    <property type="protein sequence ID" value="KKL47293.1"/>
    <property type="molecule type" value="Genomic_DNA"/>
</dbReference>
<sequence length="80" mass="9290">MKSTKYIVYSTETTRAETTDEAKTEEEDGLLQDDVCDIVQQAGSAHTVIIRIEGDANVRLFRLEPDSRPRYRWDERLEVE</sequence>
<proteinExistence type="predicted"/>
<gene>
    <name evidence="1" type="ORF">LCGC14_2337020</name>
</gene>